<name>I7GHQ3_MACFA</name>
<proteinExistence type="evidence at transcript level"/>
<dbReference type="EMBL" id="AB171438">
    <property type="protein sequence ID" value="BAE88501.1"/>
    <property type="molecule type" value="mRNA"/>
</dbReference>
<protein>
    <submittedName>
        <fullName evidence="1">Macaca fascicularis brain cDNA clone: QccE-16941, similar to human ribosomal protein L39 (RPL39), mRNA, RefSeq: NM_001000.2</fullName>
    </submittedName>
</protein>
<keyword evidence="1" id="KW-0689">Ribosomal protein</keyword>
<organism evidence="1">
    <name type="scientific">Macaca fascicularis</name>
    <name type="common">Crab-eating macaque</name>
    <name type="synonym">Cynomolgus monkey</name>
    <dbReference type="NCBI Taxonomy" id="9541"/>
    <lineage>
        <taxon>Eukaryota</taxon>
        <taxon>Metazoa</taxon>
        <taxon>Chordata</taxon>
        <taxon>Craniata</taxon>
        <taxon>Vertebrata</taxon>
        <taxon>Euteleostomi</taxon>
        <taxon>Mammalia</taxon>
        <taxon>Eutheria</taxon>
        <taxon>Euarchontoglires</taxon>
        <taxon>Primates</taxon>
        <taxon>Haplorrhini</taxon>
        <taxon>Catarrhini</taxon>
        <taxon>Cercopithecidae</taxon>
        <taxon>Cercopithecinae</taxon>
        <taxon>Macaca</taxon>
    </lineage>
</organism>
<keyword evidence="1" id="KW-0687">Ribonucleoprotein</keyword>
<accession>I7GHQ3</accession>
<evidence type="ECO:0000313" key="1">
    <source>
        <dbReference type="EMBL" id="BAE88501.1"/>
    </source>
</evidence>
<sequence>MGDMAKPPSLQKESKSCLDMMAYACSLNYCGVCGGRMAWAWEVEAAVSCDHATALQCK</sequence>
<dbReference type="AlphaFoldDB" id="I7GHQ3"/>
<dbReference type="GO" id="GO:0005840">
    <property type="term" value="C:ribosome"/>
    <property type="evidence" value="ECO:0007669"/>
    <property type="project" value="UniProtKB-KW"/>
</dbReference>
<reference evidence="1" key="1">
    <citation type="journal article" date="2007" name="PLoS Biol.">
        <title>Rate of evolution in brain-expressed genes in humans and other primates.</title>
        <authorList>
            <person name="Wang H.-Y."/>
            <person name="Chien H.-C."/>
            <person name="Osada N."/>
            <person name="Hashimoto K."/>
            <person name="Sugano S."/>
            <person name="Gojobori T."/>
            <person name="Chou C.-K."/>
            <person name="Tsai S.-F."/>
            <person name="Wu C.-I."/>
            <person name="Shen C.-K.J."/>
        </authorList>
    </citation>
    <scope>NUCLEOTIDE SEQUENCE</scope>
</reference>